<evidence type="ECO:0000256" key="7">
    <source>
        <dbReference type="ARBA" id="ARBA00023136"/>
    </source>
</evidence>
<evidence type="ECO:0000313" key="12">
    <source>
        <dbReference type="Proteomes" id="UP001144397"/>
    </source>
</evidence>
<dbReference type="GO" id="GO:0022857">
    <property type="term" value="F:transmembrane transporter activity"/>
    <property type="evidence" value="ECO:0007669"/>
    <property type="project" value="InterPro"/>
</dbReference>
<sequence length="502" mass="51969">MEQGLPGSAAADGSARSPLRARLARLTHEPAPLAALEALPWHSWIVVGLVCIGAFVGQLDATIVQLALPTLATTFDAGLHAVSWVSLGYLVAFASFLPIFGRLCQMYGRKTLYLLGYLVFVAASALCALAPDLPSLVAARVVQGIGGALLGANSIAILIVAVPEEKRGRALGVFAAAQAIGMSAGPAVGGIVLGALGWPWIFWLTVPFGILAAIAGWIALPRTRGARPEARFDWLGALLLAPALVILVRALNHAAGWGLTSPETIGSVILSAGLIWLLVRQERRAAFPLVDLKLFANPRFALGAGAVVLGYAMLYAMFFLMSFLLEHGYGEQAWAAGLRLAIIPVILGLVAPFSGGLADRLGIRLLGASGMGVCLLGLLVLGLGVGDPAASPLMSFVAFLLFGAGLGLFIAPNNHDTLKAAPPELATQAGSLLNLMRVLGTSLGVAGATSTLSLGLKQAGGMSDRMRDVSGPALVNAVEWGIVLVAIMALIAALLCVLRRRS</sequence>
<comment type="subcellular location">
    <subcellularLocation>
        <location evidence="1">Cell membrane</location>
        <topology evidence="1">Multi-pass membrane protein</topology>
    </subcellularLocation>
</comment>
<dbReference type="PANTHER" id="PTHR42718">
    <property type="entry name" value="MAJOR FACILITATOR SUPERFAMILY MULTIDRUG TRANSPORTER MFSC"/>
    <property type="match status" value="1"/>
</dbReference>
<evidence type="ECO:0000313" key="13">
    <source>
        <dbReference type="Proteomes" id="UP001245370"/>
    </source>
</evidence>
<feature type="transmembrane region" description="Helical" evidence="8">
    <location>
        <begin position="80"/>
        <end position="100"/>
    </location>
</feature>
<evidence type="ECO:0000256" key="4">
    <source>
        <dbReference type="ARBA" id="ARBA00022475"/>
    </source>
</evidence>
<dbReference type="PROSITE" id="PS50850">
    <property type="entry name" value="MFS"/>
    <property type="match status" value="1"/>
</dbReference>
<keyword evidence="6 8" id="KW-1133">Transmembrane helix</keyword>
<feature type="transmembrane region" description="Helical" evidence="8">
    <location>
        <begin position="333"/>
        <end position="353"/>
    </location>
</feature>
<dbReference type="InterPro" id="IPR020846">
    <property type="entry name" value="MFS_dom"/>
</dbReference>
<dbReference type="PANTHER" id="PTHR42718:SF9">
    <property type="entry name" value="MAJOR FACILITATOR SUPERFAMILY MULTIDRUG TRANSPORTER MFSC"/>
    <property type="match status" value="1"/>
</dbReference>
<organism evidence="10 12">
    <name type="scientific">Xanthobacter flavus</name>
    <dbReference type="NCBI Taxonomy" id="281"/>
    <lineage>
        <taxon>Bacteria</taxon>
        <taxon>Pseudomonadati</taxon>
        <taxon>Pseudomonadota</taxon>
        <taxon>Alphaproteobacteria</taxon>
        <taxon>Hyphomicrobiales</taxon>
        <taxon>Xanthobacteraceae</taxon>
        <taxon>Xanthobacter</taxon>
    </lineage>
</organism>
<evidence type="ECO:0000313" key="11">
    <source>
        <dbReference type="EMBL" id="MDR6334336.1"/>
    </source>
</evidence>
<reference evidence="11 13" key="2">
    <citation type="submission" date="2023-07" db="EMBL/GenBank/DDBJ databases">
        <title>Genomic Encyclopedia of Type Strains, Phase IV (KMG-IV): sequencing the most valuable type-strain genomes for metagenomic binning, comparative biology and taxonomic classification.</title>
        <authorList>
            <person name="Goeker M."/>
        </authorList>
    </citation>
    <scope>NUCLEOTIDE SEQUENCE [LARGE SCALE GENOMIC DNA]</scope>
    <source>
        <strain evidence="11 13">DSM 338</strain>
    </source>
</reference>
<evidence type="ECO:0000313" key="10">
    <source>
        <dbReference type="EMBL" id="GLI23056.1"/>
    </source>
</evidence>
<evidence type="ECO:0000256" key="1">
    <source>
        <dbReference type="ARBA" id="ARBA00004651"/>
    </source>
</evidence>
<gene>
    <name evidence="11" type="ORF">GGQ86_002812</name>
    <name evidence="10" type="ORF">XFLAVUS301_27300</name>
</gene>
<dbReference type="RefSeq" id="WP_281807946.1">
    <property type="nucleotide sequence ID" value="NZ_BSDO01000003.1"/>
</dbReference>
<dbReference type="Gene3D" id="1.20.1720.10">
    <property type="entry name" value="Multidrug resistance protein D"/>
    <property type="match status" value="1"/>
</dbReference>
<feature type="transmembrane region" description="Helical" evidence="8">
    <location>
        <begin position="432"/>
        <end position="454"/>
    </location>
</feature>
<keyword evidence="3" id="KW-0813">Transport</keyword>
<dbReference type="InterPro" id="IPR004638">
    <property type="entry name" value="EmrB-like"/>
</dbReference>
<evidence type="ECO:0000259" key="9">
    <source>
        <dbReference type="PROSITE" id="PS50850"/>
    </source>
</evidence>
<proteinExistence type="inferred from homology"/>
<keyword evidence="5 8" id="KW-0812">Transmembrane</keyword>
<keyword evidence="7 8" id="KW-0472">Membrane</keyword>
<comment type="caution">
    <text evidence="10">The sequence shown here is derived from an EMBL/GenBank/DDBJ whole genome shotgun (WGS) entry which is preliminary data.</text>
</comment>
<feature type="transmembrane region" description="Helical" evidence="8">
    <location>
        <begin position="232"/>
        <end position="251"/>
    </location>
</feature>
<feature type="transmembrane region" description="Helical" evidence="8">
    <location>
        <begin position="365"/>
        <end position="386"/>
    </location>
</feature>
<name>A0A9W6FK88_XANFL</name>
<feature type="transmembrane region" description="Helical" evidence="8">
    <location>
        <begin position="392"/>
        <end position="411"/>
    </location>
</feature>
<protein>
    <submittedName>
        <fullName evidence="11">EmrB/QacA subfamily drug resistance transporter</fullName>
    </submittedName>
    <submittedName>
        <fullName evidence="10">MFS transporter</fullName>
    </submittedName>
</protein>
<dbReference type="Proteomes" id="UP001144397">
    <property type="component" value="Unassembled WGS sequence"/>
</dbReference>
<dbReference type="EMBL" id="JAVDPY010000004">
    <property type="protein sequence ID" value="MDR6334336.1"/>
    <property type="molecule type" value="Genomic_DNA"/>
</dbReference>
<dbReference type="Gene3D" id="1.20.1250.20">
    <property type="entry name" value="MFS general substrate transporter like domains"/>
    <property type="match status" value="1"/>
</dbReference>
<evidence type="ECO:0000256" key="6">
    <source>
        <dbReference type="ARBA" id="ARBA00022989"/>
    </source>
</evidence>
<dbReference type="AlphaFoldDB" id="A0A9W6FK88"/>
<evidence type="ECO:0000256" key="8">
    <source>
        <dbReference type="SAM" id="Phobius"/>
    </source>
</evidence>
<dbReference type="GO" id="GO:0005886">
    <property type="term" value="C:plasma membrane"/>
    <property type="evidence" value="ECO:0007669"/>
    <property type="project" value="UniProtKB-SubCell"/>
</dbReference>
<dbReference type="GeneID" id="95763511"/>
<feature type="transmembrane region" description="Helical" evidence="8">
    <location>
        <begin position="137"/>
        <end position="161"/>
    </location>
</feature>
<keyword evidence="13" id="KW-1185">Reference proteome</keyword>
<dbReference type="Proteomes" id="UP001245370">
    <property type="component" value="Unassembled WGS sequence"/>
</dbReference>
<feature type="transmembrane region" description="Helical" evidence="8">
    <location>
        <begin position="44"/>
        <end position="68"/>
    </location>
</feature>
<accession>A0A9W6FK88</accession>
<evidence type="ECO:0000256" key="2">
    <source>
        <dbReference type="ARBA" id="ARBA00008537"/>
    </source>
</evidence>
<reference evidence="10" key="1">
    <citation type="submission" date="2022-12" db="EMBL/GenBank/DDBJ databases">
        <title>Reference genome sequencing for broad-spectrum identification of bacterial and archaeal isolates by mass spectrometry.</title>
        <authorList>
            <person name="Sekiguchi Y."/>
            <person name="Tourlousse D.M."/>
        </authorList>
    </citation>
    <scope>NUCLEOTIDE SEQUENCE</scope>
    <source>
        <strain evidence="10">301</strain>
    </source>
</reference>
<keyword evidence="4" id="KW-1003">Cell membrane</keyword>
<feature type="domain" description="Major facilitator superfamily (MFS) profile" evidence="9">
    <location>
        <begin position="46"/>
        <end position="502"/>
    </location>
</feature>
<feature type="transmembrane region" description="Helical" evidence="8">
    <location>
        <begin position="173"/>
        <end position="194"/>
    </location>
</feature>
<feature type="transmembrane region" description="Helical" evidence="8">
    <location>
        <begin position="257"/>
        <end position="279"/>
    </location>
</feature>
<feature type="transmembrane region" description="Helical" evidence="8">
    <location>
        <begin position="200"/>
        <end position="220"/>
    </location>
</feature>
<dbReference type="InterPro" id="IPR036259">
    <property type="entry name" value="MFS_trans_sf"/>
</dbReference>
<dbReference type="InterPro" id="IPR011701">
    <property type="entry name" value="MFS"/>
</dbReference>
<dbReference type="SUPFAM" id="SSF103473">
    <property type="entry name" value="MFS general substrate transporter"/>
    <property type="match status" value="1"/>
</dbReference>
<feature type="transmembrane region" description="Helical" evidence="8">
    <location>
        <begin position="474"/>
        <end position="498"/>
    </location>
</feature>
<evidence type="ECO:0000256" key="3">
    <source>
        <dbReference type="ARBA" id="ARBA00022448"/>
    </source>
</evidence>
<feature type="transmembrane region" description="Helical" evidence="8">
    <location>
        <begin position="300"/>
        <end position="321"/>
    </location>
</feature>
<dbReference type="NCBIfam" id="TIGR00711">
    <property type="entry name" value="efflux_EmrB"/>
    <property type="match status" value="1"/>
</dbReference>
<feature type="transmembrane region" description="Helical" evidence="8">
    <location>
        <begin position="112"/>
        <end position="131"/>
    </location>
</feature>
<dbReference type="Pfam" id="PF07690">
    <property type="entry name" value="MFS_1"/>
    <property type="match status" value="1"/>
</dbReference>
<evidence type="ECO:0000256" key="5">
    <source>
        <dbReference type="ARBA" id="ARBA00022692"/>
    </source>
</evidence>
<dbReference type="PRINTS" id="PR01036">
    <property type="entry name" value="TCRTETB"/>
</dbReference>
<comment type="similarity">
    <text evidence="2">Belongs to the major facilitator superfamily. EmrB family.</text>
</comment>
<dbReference type="CDD" id="cd17321">
    <property type="entry name" value="MFS_MMR_MDR_like"/>
    <property type="match status" value="1"/>
</dbReference>
<dbReference type="EMBL" id="BSDO01000003">
    <property type="protein sequence ID" value="GLI23056.1"/>
    <property type="molecule type" value="Genomic_DNA"/>
</dbReference>